<evidence type="ECO:0000256" key="9">
    <source>
        <dbReference type="ARBA" id="ARBA00023065"/>
    </source>
</evidence>
<dbReference type="Gene3D" id="3.55.50.30">
    <property type="match status" value="1"/>
</dbReference>
<dbReference type="PANTHER" id="PTHR32552:SF68">
    <property type="entry name" value="FERRICHROME OUTER MEMBRANE TRANSPORTER_PHAGE RECEPTOR"/>
    <property type="match status" value="1"/>
</dbReference>
<gene>
    <name evidence="16" type="ORF">A4W93_15075</name>
</gene>
<evidence type="ECO:0000256" key="12">
    <source>
        <dbReference type="ARBA" id="ARBA00023170"/>
    </source>
</evidence>
<dbReference type="SMART" id="SM00965">
    <property type="entry name" value="STN"/>
    <property type="match status" value="1"/>
</dbReference>
<dbReference type="NCBIfam" id="TIGR01783">
    <property type="entry name" value="TonB-siderophor"/>
    <property type="match status" value="1"/>
</dbReference>
<keyword evidence="12" id="KW-0675">Receptor</keyword>
<dbReference type="RefSeq" id="WP_085751394.1">
    <property type="nucleotide sequence ID" value="NZ_BSPR01000004.1"/>
</dbReference>
<proteinExistence type="inferred from homology"/>
<dbReference type="EMBL" id="CP015118">
    <property type="protein sequence ID" value="ARN21108.1"/>
    <property type="molecule type" value="Genomic_DNA"/>
</dbReference>
<dbReference type="Pfam" id="PF00593">
    <property type="entry name" value="TonB_dep_Rec_b-barrel"/>
    <property type="match status" value="1"/>
</dbReference>
<evidence type="ECO:0000256" key="3">
    <source>
        <dbReference type="ARBA" id="ARBA00022448"/>
    </source>
</evidence>
<dbReference type="InterPro" id="IPR037066">
    <property type="entry name" value="Plug_dom_sf"/>
</dbReference>
<dbReference type="OrthoDB" id="127311at2"/>
<comment type="similarity">
    <text evidence="2 14 15">Belongs to the TonB-dependent receptor family.</text>
</comment>
<evidence type="ECO:0000313" key="17">
    <source>
        <dbReference type="Proteomes" id="UP000193427"/>
    </source>
</evidence>
<name>A0A1W6LAB0_9BURK</name>
<dbReference type="CDD" id="cd01347">
    <property type="entry name" value="ligand_gated_channel"/>
    <property type="match status" value="1"/>
</dbReference>
<evidence type="ECO:0000256" key="15">
    <source>
        <dbReference type="RuleBase" id="RU003357"/>
    </source>
</evidence>
<dbReference type="AlphaFoldDB" id="A0A1W6LAB0"/>
<keyword evidence="13 14" id="KW-0998">Cell outer membrane</keyword>
<dbReference type="InterPro" id="IPR036942">
    <property type="entry name" value="Beta-barrel_TonB_sf"/>
</dbReference>
<organism evidence="16 17">
    <name type="scientific">Piscinibacter gummiphilus</name>
    <dbReference type="NCBI Taxonomy" id="946333"/>
    <lineage>
        <taxon>Bacteria</taxon>
        <taxon>Pseudomonadati</taxon>
        <taxon>Pseudomonadota</taxon>
        <taxon>Betaproteobacteria</taxon>
        <taxon>Burkholderiales</taxon>
        <taxon>Sphaerotilaceae</taxon>
        <taxon>Piscinibacter</taxon>
    </lineage>
</organism>
<dbReference type="PROSITE" id="PS52016">
    <property type="entry name" value="TONB_DEPENDENT_REC_3"/>
    <property type="match status" value="1"/>
</dbReference>
<evidence type="ECO:0000256" key="7">
    <source>
        <dbReference type="ARBA" id="ARBA00022729"/>
    </source>
</evidence>
<evidence type="ECO:0000256" key="5">
    <source>
        <dbReference type="ARBA" id="ARBA00022496"/>
    </source>
</evidence>
<evidence type="ECO:0000256" key="2">
    <source>
        <dbReference type="ARBA" id="ARBA00009810"/>
    </source>
</evidence>
<dbReference type="GO" id="GO:0015891">
    <property type="term" value="P:siderophore transport"/>
    <property type="evidence" value="ECO:0007669"/>
    <property type="project" value="InterPro"/>
</dbReference>
<evidence type="ECO:0000256" key="11">
    <source>
        <dbReference type="ARBA" id="ARBA00023136"/>
    </source>
</evidence>
<dbReference type="KEGG" id="rgu:A4W93_15075"/>
<evidence type="ECO:0000256" key="13">
    <source>
        <dbReference type="ARBA" id="ARBA00023237"/>
    </source>
</evidence>
<keyword evidence="10 15" id="KW-0798">TonB box</keyword>
<dbReference type="InterPro" id="IPR012910">
    <property type="entry name" value="Plug_dom"/>
</dbReference>
<keyword evidence="7" id="KW-0732">Signal</keyword>
<dbReference type="GO" id="GO:0009279">
    <property type="term" value="C:cell outer membrane"/>
    <property type="evidence" value="ECO:0007669"/>
    <property type="project" value="UniProtKB-SubCell"/>
</dbReference>
<keyword evidence="6 14" id="KW-0812">Transmembrane</keyword>
<evidence type="ECO:0000256" key="10">
    <source>
        <dbReference type="ARBA" id="ARBA00023077"/>
    </source>
</evidence>
<keyword evidence="8" id="KW-0408">Iron</keyword>
<reference evidence="16 17" key="1">
    <citation type="submission" date="2016-04" db="EMBL/GenBank/DDBJ databases">
        <title>Complete genome sequence of natural rubber-degrading, novel Gram-negative bacterium, Rhizobacter gummiphilus strain NS21.</title>
        <authorList>
            <person name="Tabata M."/>
            <person name="Kasai D."/>
            <person name="Fukuda M."/>
        </authorList>
    </citation>
    <scope>NUCLEOTIDE SEQUENCE [LARGE SCALE GENOMIC DNA]</scope>
    <source>
        <strain evidence="16 17">NS21</strain>
    </source>
</reference>
<dbReference type="InterPro" id="IPR010105">
    <property type="entry name" value="TonB_sidphr_rcpt"/>
</dbReference>
<keyword evidence="3 14" id="KW-0813">Transport</keyword>
<evidence type="ECO:0000256" key="4">
    <source>
        <dbReference type="ARBA" id="ARBA00022452"/>
    </source>
</evidence>
<evidence type="ECO:0000256" key="6">
    <source>
        <dbReference type="ARBA" id="ARBA00022692"/>
    </source>
</evidence>
<dbReference type="Gene3D" id="2.40.170.20">
    <property type="entry name" value="TonB-dependent receptor, beta-barrel domain"/>
    <property type="match status" value="1"/>
</dbReference>
<keyword evidence="4 14" id="KW-1134">Transmembrane beta strand</keyword>
<dbReference type="PANTHER" id="PTHR32552">
    <property type="entry name" value="FERRICHROME IRON RECEPTOR-RELATED"/>
    <property type="match status" value="1"/>
</dbReference>
<dbReference type="SUPFAM" id="SSF56935">
    <property type="entry name" value="Porins"/>
    <property type="match status" value="1"/>
</dbReference>
<dbReference type="InterPro" id="IPR039426">
    <property type="entry name" value="TonB-dep_rcpt-like"/>
</dbReference>
<evidence type="ECO:0000256" key="1">
    <source>
        <dbReference type="ARBA" id="ARBA00004571"/>
    </source>
</evidence>
<protein>
    <submittedName>
        <fullName evidence="16">Uncharacterized protein</fullName>
    </submittedName>
</protein>
<dbReference type="Pfam" id="PF07715">
    <property type="entry name" value="Plug"/>
    <property type="match status" value="1"/>
</dbReference>
<dbReference type="Proteomes" id="UP000193427">
    <property type="component" value="Chromosome"/>
</dbReference>
<evidence type="ECO:0000256" key="8">
    <source>
        <dbReference type="ARBA" id="ARBA00023004"/>
    </source>
</evidence>
<dbReference type="InterPro" id="IPR011662">
    <property type="entry name" value="Secretin/TonB_short_N"/>
</dbReference>
<keyword evidence="9" id="KW-0406">Ion transport</keyword>
<dbReference type="STRING" id="946333.A4W93_15075"/>
<accession>A0A1W6LAB0</accession>
<comment type="subcellular location">
    <subcellularLocation>
        <location evidence="1 14">Cell outer membrane</location>
        <topology evidence="1 14">Multi-pass membrane protein</topology>
    </subcellularLocation>
</comment>
<dbReference type="GO" id="GO:0015344">
    <property type="term" value="F:siderophore uptake transmembrane transporter activity"/>
    <property type="evidence" value="ECO:0007669"/>
    <property type="project" value="TreeGrafter"/>
</dbReference>
<keyword evidence="5" id="KW-0410">Iron transport</keyword>
<dbReference type="InterPro" id="IPR000531">
    <property type="entry name" value="Beta-barrel_TonB"/>
</dbReference>
<keyword evidence="17" id="KW-1185">Reference proteome</keyword>
<evidence type="ECO:0000256" key="14">
    <source>
        <dbReference type="PROSITE-ProRule" id="PRU01360"/>
    </source>
</evidence>
<sequence>MSRSRTVSSTFRFQPRAIGLAVALCLGAGLAAGPASAQTAAATPAFDIPAGPLGAALDRFARVAGVNLAYDAKAVEGRGTRGLSGAHDVDTGLRILLEGTGLAAVRAPGGFALEAAPAPAPAGAPTLEPVRVRAAVETDPAIGPVKGYVARESSTATKTGTPLREIPQSISVIGRPEMEARGAANSGDPLLYTPGVLPVLYGADDRMNSGDSGVTSRGFDSAAGNYLDGLRQPKSSTSWSYPRTEVYGLERVEVLRGPASTAFGQGDVGGVISRVSKRPDASAPREVELQLGNFDRRQFAIDVGGAAGSDDAVQWRLVGVSLEHEPQVQYPNFRPESIERFYIAPSLAFRFDADTTLTLLGSGLRQSGPDVAWEYVNDNGQHSGVLIGEPGYAHYEARQWDAGYQFAHRFAPDWQVKQNLRTSSVSVPDMTLIDGGYGRADPVTRELARGASLLSESMRYTVVDTQLHGRVPTGPATHQLLFGLDWTRVDSDIQAASAGAPSLNIDNPVYGVGVSRPTIADRNTDASSSQRQLGLYAQDQVRFGPEWLLTVGGRQDWFEGEESDHLAGASVETRDHAFTGRVGLTWLHPSGLAPYVSWGQSFLPTPGRDAEGRPFEPTRGTQYELGVKYQPAGESVWLTAAVYDLTKRNVVTYDPVTFDARQVGEVRSRGIELEAKVSLARGLDLAAQYTLNDIENTADSNAALVGKRPTLIPKHLAAAWLDYTVQGGDLAGLGGGLGARYTGSRYGNAVNTVENPSVTMVDAAAHYTTGPWRLSLNAQNLFDRDNGVYGYGVYYQGLRRTVTATARYRF</sequence>
<dbReference type="GO" id="GO:0038023">
    <property type="term" value="F:signaling receptor activity"/>
    <property type="evidence" value="ECO:0007669"/>
    <property type="project" value="InterPro"/>
</dbReference>
<dbReference type="Gene3D" id="2.170.130.10">
    <property type="entry name" value="TonB-dependent receptor, plug domain"/>
    <property type="match status" value="1"/>
</dbReference>
<evidence type="ECO:0000313" key="16">
    <source>
        <dbReference type="EMBL" id="ARN21108.1"/>
    </source>
</evidence>
<keyword evidence="11 14" id="KW-0472">Membrane</keyword>